<keyword evidence="1 3" id="KW-0808">Transferase</keyword>
<gene>
    <name evidence="3" type="ORF">GJU39_11405</name>
</gene>
<dbReference type="PANTHER" id="PTHR46401:SF2">
    <property type="entry name" value="GLYCOSYLTRANSFERASE WBBK-RELATED"/>
    <property type="match status" value="1"/>
</dbReference>
<evidence type="ECO:0000256" key="1">
    <source>
        <dbReference type="ARBA" id="ARBA00022679"/>
    </source>
</evidence>
<dbReference type="InterPro" id="IPR028098">
    <property type="entry name" value="Glyco_trans_4-like_N"/>
</dbReference>
<name>A0A7K0G040_9SPHI</name>
<organism evidence="3 4">
    <name type="scientific">Pedobacter petrophilus</name>
    <dbReference type="NCBI Taxonomy" id="1908241"/>
    <lineage>
        <taxon>Bacteria</taxon>
        <taxon>Pseudomonadati</taxon>
        <taxon>Bacteroidota</taxon>
        <taxon>Sphingobacteriia</taxon>
        <taxon>Sphingobacteriales</taxon>
        <taxon>Sphingobacteriaceae</taxon>
        <taxon>Pedobacter</taxon>
    </lineage>
</organism>
<dbReference type="SUPFAM" id="SSF53756">
    <property type="entry name" value="UDP-Glycosyltransferase/glycogen phosphorylase"/>
    <property type="match status" value="1"/>
</dbReference>
<evidence type="ECO:0000259" key="2">
    <source>
        <dbReference type="Pfam" id="PF13439"/>
    </source>
</evidence>
<protein>
    <submittedName>
        <fullName evidence="3">Glycosyltransferase</fullName>
    </submittedName>
</protein>
<dbReference type="CDD" id="cd03809">
    <property type="entry name" value="GT4_MtfB-like"/>
    <property type="match status" value="1"/>
</dbReference>
<keyword evidence="4" id="KW-1185">Reference proteome</keyword>
<dbReference type="PANTHER" id="PTHR46401">
    <property type="entry name" value="GLYCOSYLTRANSFERASE WBBK-RELATED"/>
    <property type="match status" value="1"/>
</dbReference>
<dbReference type="RefSeq" id="WP_154280927.1">
    <property type="nucleotide sequence ID" value="NZ_JBHUJQ010000001.1"/>
</dbReference>
<dbReference type="Pfam" id="PF13439">
    <property type="entry name" value="Glyco_transf_4"/>
    <property type="match status" value="1"/>
</dbReference>
<sequence>MKIHFDNIIYSLQRAGGISTYWTELISRLLRDQHEVSFTELPHQNISRLALDIPEQYLSVTKGKRVLLNRFKVLPLVKEQDPFIFHSSYNRITGNPHARQVITIHDFVHEKFYRGLRRYLHLYQKNKAIIAAEKIIVVSENTRQDLLHFHPYLKEEHISVIHNGVSDEFYPLATRSDTSSRPYLLFIGSRAYYKNFHFAIDLLNRLTDFDFCIVGSALSAQETLLLNQKIQGRWKMFANIDNQQLNQVYNEAYALIYPSSYEGFGIPLLEVMKTGTPFVALNKSSIPEVAGKAGILVDELDLDAFEQAVLRIQGNEASFNALGQQQASQFSWEKCFQETLQVYHKLI</sequence>
<dbReference type="GO" id="GO:0016757">
    <property type="term" value="F:glycosyltransferase activity"/>
    <property type="evidence" value="ECO:0007669"/>
    <property type="project" value="TreeGrafter"/>
</dbReference>
<dbReference type="Proteomes" id="UP000487757">
    <property type="component" value="Unassembled WGS sequence"/>
</dbReference>
<dbReference type="OrthoDB" id="9801609at2"/>
<dbReference type="Pfam" id="PF13692">
    <property type="entry name" value="Glyco_trans_1_4"/>
    <property type="match status" value="1"/>
</dbReference>
<reference evidence="3 4" key="1">
    <citation type="submission" date="2019-11" db="EMBL/GenBank/DDBJ databases">
        <title>Pedobacter petrophilus genome.</title>
        <authorList>
            <person name="Feldbauer M.J."/>
            <person name="Newman J.D."/>
        </authorList>
    </citation>
    <scope>NUCLEOTIDE SEQUENCE [LARGE SCALE GENOMIC DNA]</scope>
    <source>
        <strain evidence="3 4">LMG 29686</strain>
    </source>
</reference>
<dbReference type="AlphaFoldDB" id="A0A7K0G040"/>
<dbReference type="Gene3D" id="3.40.50.2000">
    <property type="entry name" value="Glycogen Phosphorylase B"/>
    <property type="match status" value="2"/>
</dbReference>
<comment type="caution">
    <text evidence="3">The sequence shown here is derived from an EMBL/GenBank/DDBJ whole genome shotgun (WGS) entry which is preliminary data.</text>
</comment>
<accession>A0A7K0G040</accession>
<dbReference type="EMBL" id="WKKH01000015">
    <property type="protein sequence ID" value="MRX76694.1"/>
    <property type="molecule type" value="Genomic_DNA"/>
</dbReference>
<feature type="domain" description="Glycosyltransferase subfamily 4-like N-terminal" evidence="2">
    <location>
        <begin position="16"/>
        <end position="168"/>
    </location>
</feature>
<evidence type="ECO:0000313" key="4">
    <source>
        <dbReference type="Proteomes" id="UP000487757"/>
    </source>
</evidence>
<proteinExistence type="predicted"/>
<dbReference type="GO" id="GO:0009103">
    <property type="term" value="P:lipopolysaccharide biosynthetic process"/>
    <property type="evidence" value="ECO:0007669"/>
    <property type="project" value="TreeGrafter"/>
</dbReference>
<evidence type="ECO:0000313" key="3">
    <source>
        <dbReference type="EMBL" id="MRX76694.1"/>
    </source>
</evidence>